<evidence type="ECO:0000313" key="3">
    <source>
        <dbReference type="EnsemblMetazoa" id="CLYHEMP000357.2"/>
    </source>
</evidence>
<dbReference type="GeneID" id="136806628"/>
<keyword evidence="1" id="KW-0175">Coiled coil</keyword>
<evidence type="ECO:0000313" key="4">
    <source>
        <dbReference type="Proteomes" id="UP000594262"/>
    </source>
</evidence>
<feature type="region of interest" description="Disordered" evidence="2">
    <location>
        <begin position="699"/>
        <end position="731"/>
    </location>
</feature>
<proteinExistence type="predicted"/>
<sequence>MNYSQEQRSYDDRLEYQFLQDQVRRLTAVVREYQRRYVPIEERTVEDAPLAPWMTDPSVLSPLLVEYDNNIKSLKEQVKSYKEEFENLQGKSKTIVEENNRLHRELRTTIENQLEVLQQSDGINNKTQVQIDQLQQKMKRISDEKERIAANFEECNRELQNTKLQLKARLQEGVGVNSEITRLKEDVNSARRFAEELQKTNKQTKAELDQYIRTSKAQDAEVDNLRTENRRIQAELKTSKTLNGELQSHNNKMQDQMRYLDKDNLSNTITEKSAEGAIRKLQNEIVELDSRVMSHSKEMSKLRCEKNELEEQVTSLQKKNSILEDNEHQAVLRVRDSVQMVENALLEREQAVVREQQKSQEVLRLQEAITNLMKQADEQRKKEVANVKSQMNKQLQQLLADIQDFELEAAEKQVLYEKLQREKGAIEKELEKMYIVGPEEVTKSGQVFDELHRRIASIELSRDEHILKVEQMEAAMRRNQSKFDNESTVYLSQIAEYKKQVKNLKNDMEQISESRLTLLDEVNGLRKELLNKCEDNATLDITCASQVSSIQQKLDLKEKEYENRLRACEESHRESLNDLREMLADQQKTHSKYREETRTINQNQENTITQLRQESKHMKRRNNDLKNAYNEVQHKYEQMEKEYLGCHTSLEKMQDLYSDSEERADTANTQVYSLMNREKQLIQDRKSLNRKVDELKLDLSKSTSRSSPHFGVSTSQSRQQWDDFLNNPDLM</sequence>
<dbReference type="RefSeq" id="XP_066919320.1">
    <property type="nucleotide sequence ID" value="XM_067063219.1"/>
</dbReference>
<evidence type="ECO:0000256" key="1">
    <source>
        <dbReference type="SAM" id="Coils"/>
    </source>
</evidence>
<dbReference type="GO" id="GO:0007098">
    <property type="term" value="P:centrosome cycle"/>
    <property type="evidence" value="ECO:0007669"/>
    <property type="project" value="InterPro"/>
</dbReference>
<dbReference type="InterPro" id="IPR038911">
    <property type="entry name" value="SCLT1"/>
</dbReference>
<feature type="compositionally biased region" description="Polar residues" evidence="2">
    <location>
        <begin position="700"/>
        <end position="719"/>
    </location>
</feature>
<organism evidence="3 4">
    <name type="scientific">Clytia hemisphaerica</name>
    <dbReference type="NCBI Taxonomy" id="252671"/>
    <lineage>
        <taxon>Eukaryota</taxon>
        <taxon>Metazoa</taxon>
        <taxon>Cnidaria</taxon>
        <taxon>Hydrozoa</taxon>
        <taxon>Hydroidolina</taxon>
        <taxon>Leptothecata</taxon>
        <taxon>Obeliida</taxon>
        <taxon>Clytiidae</taxon>
        <taxon>Clytia</taxon>
    </lineage>
</organism>
<dbReference type="AlphaFoldDB" id="A0A7M5UY50"/>
<feature type="coiled-coil region" evidence="1">
    <location>
        <begin position="124"/>
        <end position="242"/>
    </location>
</feature>
<accession>A0A7M5UY50</accession>
<dbReference type="PANTHER" id="PTHR35970">
    <property type="entry name" value="SODIUM CHANNEL AND CLATHRIN LINKER 1"/>
    <property type="match status" value="1"/>
</dbReference>
<feature type="coiled-coil region" evidence="1">
    <location>
        <begin position="271"/>
        <end position="326"/>
    </location>
</feature>
<dbReference type="PANTHER" id="PTHR35970:SF1">
    <property type="entry name" value="SODIUM CHANNEL AND CLATHRIN LINKER 1"/>
    <property type="match status" value="1"/>
</dbReference>
<feature type="coiled-coil region" evidence="1">
    <location>
        <begin position="487"/>
        <end position="521"/>
    </location>
</feature>
<dbReference type="GO" id="GO:0005814">
    <property type="term" value="C:centriole"/>
    <property type="evidence" value="ECO:0007669"/>
    <property type="project" value="TreeGrafter"/>
</dbReference>
<evidence type="ECO:0000256" key="2">
    <source>
        <dbReference type="SAM" id="MobiDB-lite"/>
    </source>
</evidence>
<dbReference type="GO" id="GO:0045162">
    <property type="term" value="P:clustering of voltage-gated sodium channels"/>
    <property type="evidence" value="ECO:0007669"/>
    <property type="project" value="InterPro"/>
</dbReference>
<keyword evidence="4" id="KW-1185">Reference proteome</keyword>
<dbReference type="InterPro" id="IPR031887">
    <property type="entry name" value="SDCCAG8"/>
</dbReference>
<reference evidence="3" key="1">
    <citation type="submission" date="2021-01" db="UniProtKB">
        <authorList>
            <consortium name="EnsemblMetazoa"/>
        </authorList>
    </citation>
    <scope>IDENTIFICATION</scope>
</reference>
<dbReference type="GO" id="GO:0060271">
    <property type="term" value="P:cilium assembly"/>
    <property type="evidence" value="ECO:0007669"/>
    <property type="project" value="TreeGrafter"/>
</dbReference>
<feature type="coiled-coil region" evidence="1">
    <location>
        <begin position="64"/>
        <end position="98"/>
    </location>
</feature>
<dbReference type="OrthoDB" id="551053at2759"/>
<dbReference type="EnsemblMetazoa" id="CLYHEMT000357.2">
    <property type="protein sequence ID" value="CLYHEMP000357.2"/>
    <property type="gene ID" value="CLYHEMG000357"/>
</dbReference>
<dbReference type="Pfam" id="PF15964">
    <property type="entry name" value="CCCAP"/>
    <property type="match status" value="1"/>
</dbReference>
<name>A0A7M5UY50_9CNID</name>
<dbReference type="GO" id="GO:0005813">
    <property type="term" value="C:centrosome"/>
    <property type="evidence" value="ECO:0007669"/>
    <property type="project" value="InterPro"/>
</dbReference>
<feature type="coiled-coil region" evidence="1">
    <location>
        <begin position="355"/>
        <end position="436"/>
    </location>
</feature>
<dbReference type="Proteomes" id="UP000594262">
    <property type="component" value="Unplaced"/>
</dbReference>
<protein>
    <submittedName>
        <fullName evidence="3">Uncharacterized protein</fullName>
    </submittedName>
</protein>